<dbReference type="PANTHER" id="PTHR40056:SF1">
    <property type="entry name" value="DUF1836 DOMAIN-CONTAINING PROTEIN"/>
    <property type="match status" value="1"/>
</dbReference>
<keyword evidence="2" id="KW-1185">Reference proteome</keyword>
<dbReference type="OrthoDB" id="2351599at2"/>
<dbReference type="EMBL" id="VCIW01000033">
    <property type="protein sequence ID" value="TLS48561.1"/>
    <property type="molecule type" value="Genomic_DNA"/>
</dbReference>
<gene>
    <name evidence="1" type="ORF">FE782_30075</name>
</gene>
<proteinExistence type="predicted"/>
<evidence type="ECO:0000313" key="1">
    <source>
        <dbReference type="EMBL" id="TLS48561.1"/>
    </source>
</evidence>
<dbReference type="Pfam" id="PF08876">
    <property type="entry name" value="DUF1836"/>
    <property type="match status" value="1"/>
</dbReference>
<name>A0A5R9FYK1_9BACL</name>
<accession>A0A5R9FYK1</accession>
<protein>
    <submittedName>
        <fullName evidence="1">DUF1836 domain-containing protein</fullName>
    </submittedName>
</protein>
<dbReference type="AlphaFoldDB" id="A0A5R9FYK1"/>
<dbReference type="InterPro" id="IPR014975">
    <property type="entry name" value="DUF1836"/>
</dbReference>
<evidence type="ECO:0000313" key="2">
    <source>
        <dbReference type="Proteomes" id="UP000309676"/>
    </source>
</evidence>
<comment type="caution">
    <text evidence="1">The sequence shown here is derived from an EMBL/GenBank/DDBJ whole genome shotgun (WGS) entry which is preliminary data.</text>
</comment>
<organism evidence="1 2">
    <name type="scientific">Paenibacillus antri</name>
    <dbReference type="NCBI Taxonomy" id="2582848"/>
    <lineage>
        <taxon>Bacteria</taxon>
        <taxon>Bacillati</taxon>
        <taxon>Bacillota</taxon>
        <taxon>Bacilli</taxon>
        <taxon>Bacillales</taxon>
        <taxon>Paenibacillaceae</taxon>
        <taxon>Paenibacillus</taxon>
    </lineage>
</organism>
<sequence>MESFTLTRREAASLLLSLQGRIDRTPLAVMQEAWRRTHPTALPPVFEKLLKSQKPDGLSLTDIVSLGNRIEYTNISITGAQNWVKRDFKEFLGSPRCGKKYSFEQAALLFIIEDLKTCLDFESIRSLFHILFGKPDDDADDVIHPTDLFHTYSSLFEELDKNNDQLLDVSGHETSLRNRDALMENMIVLRTSQYVEKHTALSSGERESLRNALIIALVSVQAAYFHALSRRYMNATMFLHGKE</sequence>
<dbReference type="Proteomes" id="UP000309676">
    <property type="component" value="Unassembled WGS sequence"/>
</dbReference>
<dbReference type="PANTHER" id="PTHR40056">
    <property type="entry name" value="HYPOTHETICAL CYTOSOLIC PROTEIN"/>
    <property type="match status" value="1"/>
</dbReference>
<reference evidence="1 2" key="1">
    <citation type="submission" date="2019-05" db="EMBL/GenBank/DDBJ databases">
        <authorList>
            <person name="Narsing Rao M.P."/>
            <person name="Li W.J."/>
        </authorList>
    </citation>
    <scope>NUCLEOTIDE SEQUENCE [LARGE SCALE GENOMIC DNA]</scope>
    <source>
        <strain evidence="1 2">SYSU_K30003</strain>
    </source>
</reference>
<dbReference type="RefSeq" id="WP_138198055.1">
    <property type="nucleotide sequence ID" value="NZ_VCIW01000033.1"/>
</dbReference>